<evidence type="ECO:0000256" key="11">
    <source>
        <dbReference type="HAMAP-Rule" id="MF_01145"/>
    </source>
</evidence>
<protein>
    <recommendedName>
        <fullName evidence="11">Foldase protein PrsA</fullName>
        <ecNumber evidence="11">5.2.1.8</ecNumber>
    </recommendedName>
</protein>
<name>A0ABX3ZDT0_9BACL</name>
<comment type="catalytic activity">
    <reaction evidence="1 11">
        <text>[protein]-peptidylproline (omega=180) = [protein]-peptidylproline (omega=0)</text>
        <dbReference type="Rhea" id="RHEA:16237"/>
        <dbReference type="Rhea" id="RHEA-COMP:10747"/>
        <dbReference type="Rhea" id="RHEA-COMP:10748"/>
        <dbReference type="ChEBI" id="CHEBI:83833"/>
        <dbReference type="ChEBI" id="CHEBI:83834"/>
        <dbReference type="EC" id="5.2.1.8"/>
    </reaction>
</comment>
<dbReference type="InterPro" id="IPR023058">
    <property type="entry name" value="PPIase_PpiC_CS"/>
</dbReference>
<dbReference type="InterPro" id="IPR050245">
    <property type="entry name" value="PrsA_foldase"/>
</dbReference>
<dbReference type="PROSITE" id="PS01096">
    <property type="entry name" value="PPIC_PPIASE_1"/>
    <property type="match status" value="1"/>
</dbReference>
<keyword evidence="4 11" id="KW-1003">Cell membrane</keyword>
<dbReference type="Proteomes" id="UP000196594">
    <property type="component" value="Unassembled WGS sequence"/>
</dbReference>
<dbReference type="HAMAP" id="MF_01145">
    <property type="entry name" value="Foldase_PrsA"/>
    <property type="match status" value="1"/>
</dbReference>
<keyword evidence="5 11" id="KW-0732">Signal</keyword>
<dbReference type="InterPro" id="IPR037041">
    <property type="entry name" value="Trigger_fac_C_sf"/>
</dbReference>
<dbReference type="Gene3D" id="3.10.50.40">
    <property type="match status" value="1"/>
</dbReference>
<evidence type="ECO:0000256" key="7">
    <source>
        <dbReference type="ARBA" id="ARBA00023136"/>
    </source>
</evidence>
<gene>
    <name evidence="11" type="primary">prsA</name>
    <name evidence="13" type="ORF">CBM15_16355</name>
</gene>
<evidence type="ECO:0000259" key="12">
    <source>
        <dbReference type="PROSITE" id="PS50198"/>
    </source>
</evidence>
<dbReference type="EC" id="5.2.1.8" evidence="11"/>
<reference evidence="13 14" key="1">
    <citation type="journal article" date="2017" name="Int. J. Syst. Evol. Microbiol.">
        <title>Solibacillus kalamii sp. nov., isolated from a high-efficiency particulate arrestance filter system used in the International Space Station.</title>
        <authorList>
            <person name="Checinska Sielaff A."/>
            <person name="Kumar R.M."/>
            <person name="Pal D."/>
            <person name="Mayilraj S."/>
            <person name="Venkateswaran K."/>
        </authorList>
    </citation>
    <scope>NUCLEOTIDE SEQUENCE [LARGE SCALE GENOMIC DNA]</scope>
    <source>
        <strain evidence="13 14">ISSFR-015</strain>
    </source>
</reference>
<keyword evidence="7 11" id="KW-0472">Membrane</keyword>
<dbReference type="InterPro" id="IPR046357">
    <property type="entry name" value="PPIase_dom_sf"/>
</dbReference>
<proteinExistence type="inferred from homology"/>
<evidence type="ECO:0000256" key="5">
    <source>
        <dbReference type="ARBA" id="ARBA00022729"/>
    </source>
</evidence>
<keyword evidence="10 11" id="KW-0449">Lipoprotein</keyword>
<dbReference type="SUPFAM" id="SSF109998">
    <property type="entry name" value="Triger factor/SurA peptide-binding domain-like"/>
    <property type="match status" value="1"/>
</dbReference>
<dbReference type="Pfam" id="PF13616">
    <property type="entry name" value="Rotamase_3"/>
    <property type="match status" value="1"/>
</dbReference>
<evidence type="ECO:0000313" key="13">
    <source>
        <dbReference type="EMBL" id="OUZ37786.1"/>
    </source>
</evidence>
<evidence type="ECO:0000256" key="3">
    <source>
        <dbReference type="ARBA" id="ARBA00006071"/>
    </source>
</evidence>
<dbReference type="PANTHER" id="PTHR47245:SF1">
    <property type="entry name" value="FOLDASE PROTEIN PRSA"/>
    <property type="match status" value="1"/>
</dbReference>
<evidence type="ECO:0000256" key="6">
    <source>
        <dbReference type="ARBA" id="ARBA00023110"/>
    </source>
</evidence>
<keyword evidence="6 11" id="KW-0697">Rotamase</keyword>
<dbReference type="Gene3D" id="1.10.3120.10">
    <property type="entry name" value="Trigger factor, C-terminal domain"/>
    <property type="match status" value="1"/>
</dbReference>
<comment type="caution">
    <text evidence="13">The sequence shown here is derived from an EMBL/GenBank/DDBJ whole genome shotgun (WGS) entry which is preliminary data.</text>
</comment>
<dbReference type="PROSITE" id="PS51257">
    <property type="entry name" value="PROKAR_LIPOPROTEIN"/>
    <property type="match status" value="1"/>
</dbReference>
<dbReference type="InterPro" id="IPR023059">
    <property type="entry name" value="Foldase_PrsA"/>
</dbReference>
<dbReference type="PANTHER" id="PTHR47245">
    <property type="entry name" value="PEPTIDYLPROLYL ISOMERASE"/>
    <property type="match status" value="1"/>
</dbReference>
<dbReference type="SUPFAM" id="SSF54534">
    <property type="entry name" value="FKBP-like"/>
    <property type="match status" value="1"/>
</dbReference>
<keyword evidence="9 11" id="KW-0413">Isomerase</keyword>
<dbReference type="InterPro" id="IPR000297">
    <property type="entry name" value="PPIase_PpiC"/>
</dbReference>
<evidence type="ECO:0000256" key="2">
    <source>
        <dbReference type="ARBA" id="ARBA00004193"/>
    </source>
</evidence>
<accession>A0ABX3ZDT0</accession>
<sequence length="282" mass="31415">MKKTIFALTVAASIGLAACSNPGDEVVVSTSVGDITQEEFYNSMKDIAGDQLLQQVVVEQILNDKYKVTDEEIEEELKGVKEQYGESYEAVLAQSNLTEETLKTNIRFTLLQEKALKDVEVTDKEIEKYYNQASKELNARHILVEDEETAKEIKAKLDAGEDFAKLAKEFSTDPGSGAQGGDLGWFTVGTMVPEFNDAAYALEIDEISEPVQSEHGFHIIQVTDKRDVKDYGKLEDKKEEIRESIAATKADWNTKMAELIKEADVKVKDKDLKDAFSGIKAE</sequence>
<evidence type="ECO:0000256" key="9">
    <source>
        <dbReference type="ARBA" id="ARBA00023235"/>
    </source>
</evidence>
<evidence type="ECO:0000256" key="4">
    <source>
        <dbReference type="ARBA" id="ARBA00022475"/>
    </source>
</evidence>
<comment type="similarity">
    <text evidence="3 11">Belongs to the PrsA family.</text>
</comment>
<comment type="function">
    <text evidence="11">Plays a major role in protein secretion by helping the post-translocational extracellular folding of several secreted proteins.</text>
</comment>
<evidence type="ECO:0000256" key="1">
    <source>
        <dbReference type="ARBA" id="ARBA00000971"/>
    </source>
</evidence>
<dbReference type="EMBL" id="NHNT01000013">
    <property type="protein sequence ID" value="OUZ37786.1"/>
    <property type="molecule type" value="Genomic_DNA"/>
</dbReference>
<keyword evidence="8 11" id="KW-0564">Palmitate</keyword>
<organism evidence="13 14">
    <name type="scientific">Solibacillus kalamii</name>
    <dbReference type="NCBI Taxonomy" id="1748298"/>
    <lineage>
        <taxon>Bacteria</taxon>
        <taxon>Bacillati</taxon>
        <taxon>Bacillota</taxon>
        <taxon>Bacilli</taxon>
        <taxon>Bacillales</taxon>
        <taxon>Caryophanaceae</taxon>
        <taxon>Solibacillus</taxon>
    </lineage>
</organism>
<comment type="subcellular location">
    <subcellularLocation>
        <location evidence="2 11">Cell membrane</location>
        <topology evidence="2 11">Lipid-anchor</topology>
    </subcellularLocation>
</comment>
<dbReference type="InterPro" id="IPR027304">
    <property type="entry name" value="Trigger_fact/SurA_dom_sf"/>
</dbReference>
<keyword evidence="14" id="KW-1185">Reference proteome</keyword>
<dbReference type="RefSeq" id="WP_087618321.1">
    <property type="nucleotide sequence ID" value="NZ_JAFBEY010000010.1"/>
</dbReference>
<evidence type="ECO:0000313" key="14">
    <source>
        <dbReference type="Proteomes" id="UP000196594"/>
    </source>
</evidence>
<evidence type="ECO:0000256" key="10">
    <source>
        <dbReference type="ARBA" id="ARBA00023288"/>
    </source>
</evidence>
<evidence type="ECO:0000256" key="8">
    <source>
        <dbReference type="ARBA" id="ARBA00023139"/>
    </source>
</evidence>
<feature type="domain" description="PpiC" evidence="12">
    <location>
        <begin position="134"/>
        <end position="224"/>
    </location>
</feature>
<dbReference type="PROSITE" id="PS50198">
    <property type="entry name" value="PPIC_PPIASE_2"/>
    <property type="match status" value="1"/>
</dbReference>